<dbReference type="EMBL" id="JBHSMF010000009">
    <property type="protein sequence ID" value="MFC5498968.1"/>
    <property type="molecule type" value="Genomic_DNA"/>
</dbReference>
<dbReference type="CDD" id="cd04600">
    <property type="entry name" value="CBS_pair_HPP_assoc"/>
    <property type="match status" value="1"/>
</dbReference>
<feature type="domain" description="CBS" evidence="3">
    <location>
        <begin position="250"/>
        <end position="307"/>
    </location>
</feature>
<dbReference type="InterPro" id="IPR046342">
    <property type="entry name" value="CBS_dom_sf"/>
</dbReference>
<feature type="transmembrane region" description="Helical" evidence="2">
    <location>
        <begin position="39"/>
        <end position="57"/>
    </location>
</feature>
<dbReference type="PANTHER" id="PTHR33741:SF5">
    <property type="entry name" value="TRANSMEMBRANE PROTEIN DDB_G0269096-RELATED"/>
    <property type="match status" value="1"/>
</dbReference>
<gene>
    <name evidence="4" type="ORF">ACFPOE_15575</name>
</gene>
<evidence type="ECO:0000256" key="2">
    <source>
        <dbReference type="SAM" id="Phobius"/>
    </source>
</evidence>
<name>A0ABW0NIL0_9BURK</name>
<comment type="caution">
    <text evidence="4">The sequence shown here is derived from an EMBL/GenBank/DDBJ whole genome shotgun (WGS) entry which is preliminary data.</text>
</comment>
<keyword evidence="2" id="KW-0472">Membrane</keyword>
<evidence type="ECO:0000259" key="3">
    <source>
        <dbReference type="PROSITE" id="PS51371"/>
    </source>
</evidence>
<feature type="transmembrane region" description="Helical" evidence="2">
    <location>
        <begin position="90"/>
        <end position="110"/>
    </location>
</feature>
<feature type="transmembrane region" description="Helical" evidence="2">
    <location>
        <begin position="116"/>
        <end position="134"/>
    </location>
</feature>
<dbReference type="InterPro" id="IPR007065">
    <property type="entry name" value="HPP"/>
</dbReference>
<feature type="transmembrane region" description="Helical" evidence="2">
    <location>
        <begin position="155"/>
        <end position="174"/>
    </location>
</feature>
<keyword evidence="1" id="KW-0129">CBS domain</keyword>
<accession>A0ABW0NIL0</accession>
<evidence type="ECO:0000313" key="5">
    <source>
        <dbReference type="Proteomes" id="UP001596037"/>
    </source>
</evidence>
<feature type="transmembrane region" description="Helical" evidence="2">
    <location>
        <begin position="63"/>
        <end position="83"/>
    </location>
</feature>
<dbReference type="RefSeq" id="WP_376851043.1">
    <property type="nucleotide sequence ID" value="NZ_JBHSMF010000009.1"/>
</dbReference>
<dbReference type="Pfam" id="PF04982">
    <property type="entry name" value="TM_HPP"/>
    <property type="match status" value="1"/>
</dbReference>
<dbReference type="Proteomes" id="UP001596037">
    <property type="component" value="Unassembled WGS sequence"/>
</dbReference>
<keyword evidence="5" id="KW-1185">Reference proteome</keyword>
<reference evidence="5" key="1">
    <citation type="journal article" date="2019" name="Int. J. Syst. Evol. Microbiol.">
        <title>The Global Catalogue of Microorganisms (GCM) 10K type strain sequencing project: providing services to taxonomists for standard genome sequencing and annotation.</title>
        <authorList>
            <consortium name="The Broad Institute Genomics Platform"/>
            <consortium name="The Broad Institute Genome Sequencing Center for Infectious Disease"/>
            <person name="Wu L."/>
            <person name="Ma J."/>
        </authorList>
    </citation>
    <scope>NUCLEOTIDE SEQUENCE [LARGE SCALE GENOMIC DNA]</scope>
    <source>
        <strain evidence="5">CCUG 57401</strain>
    </source>
</reference>
<protein>
    <submittedName>
        <fullName evidence="4">HPP family protein</fullName>
    </submittedName>
</protein>
<dbReference type="Gene3D" id="3.10.580.10">
    <property type="entry name" value="CBS-domain"/>
    <property type="match status" value="1"/>
</dbReference>
<dbReference type="PROSITE" id="PS51371">
    <property type="entry name" value="CBS"/>
    <property type="match status" value="2"/>
</dbReference>
<feature type="domain" description="CBS" evidence="3">
    <location>
        <begin position="334"/>
        <end position="391"/>
    </location>
</feature>
<keyword evidence="2" id="KW-0812">Transmembrane</keyword>
<dbReference type="Pfam" id="PF00571">
    <property type="entry name" value="CBS"/>
    <property type="match status" value="2"/>
</dbReference>
<proteinExistence type="predicted"/>
<dbReference type="SUPFAM" id="SSF54631">
    <property type="entry name" value="CBS-domain pair"/>
    <property type="match status" value="1"/>
</dbReference>
<dbReference type="InterPro" id="IPR000644">
    <property type="entry name" value="CBS_dom"/>
</dbReference>
<evidence type="ECO:0000256" key="1">
    <source>
        <dbReference type="PROSITE-ProRule" id="PRU00703"/>
    </source>
</evidence>
<organism evidence="4 5">
    <name type="scientific">Caenimonas terrae</name>
    <dbReference type="NCBI Taxonomy" id="696074"/>
    <lineage>
        <taxon>Bacteria</taxon>
        <taxon>Pseudomonadati</taxon>
        <taxon>Pseudomonadota</taxon>
        <taxon>Betaproteobacteria</taxon>
        <taxon>Burkholderiales</taxon>
        <taxon>Comamonadaceae</taxon>
        <taxon>Caenimonas</taxon>
    </lineage>
</organism>
<keyword evidence="2" id="KW-1133">Transmembrane helix</keyword>
<dbReference type="PANTHER" id="PTHR33741">
    <property type="entry name" value="TRANSMEMBRANE PROTEIN DDB_G0269096-RELATED"/>
    <property type="match status" value="1"/>
</dbReference>
<evidence type="ECO:0000313" key="4">
    <source>
        <dbReference type="EMBL" id="MFC5498968.1"/>
    </source>
</evidence>
<sequence>MEVQAVPSRSQQLLVPFRAFFAALWPAPVHVDARQRLRALVGGLVGVALAGLLTRWLAGAGGFSTWLVAPIGASAVLVFAVPASPLAQPWAVVGGNTVSALVGIACVLAIPDPAIAGAVAVGLAIALMFQLRCLHPPGGAAALLVVLTHTDRFQFAAFPVMLNSLLLVLGGMAYNSLTGRPYPHPQSAPAPAPGGAQPASRFSAADLDTALAHYNQVVDISRDDLEALLHDAESAAYARNLGQLRCADVMSPDPVSVQFGTPLAQAWELMRTRKIKALPVTDRAKRIAGIVTVADFMTGVGLDQHEGIGERLRALLRVSGTTHSDRPEVVGQIMTRKVQVASADRFLLELVPLFSEKGHHHIPIIDGEQRLVGIITQSDLVRSLYRAVQPVA</sequence>
<dbReference type="InterPro" id="IPR058581">
    <property type="entry name" value="TM_HPP"/>
</dbReference>
<dbReference type="SMART" id="SM00116">
    <property type="entry name" value="CBS"/>
    <property type="match status" value="2"/>
</dbReference>